<dbReference type="AlphaFoldDB" id="A0AAE1U8K2"/>
<gene>
    <name evidence="10" type="ORF">Pmani_014183</name>
</gene>
<protein>
    <submittedName>
        <fullName evidence="10">Uncharacterized protein</fullName>
    </submittedName>
</protein>
<comment type="caution">
    <text evidence="10">The sequence shown here is derived from an EMBL/GenBank/DDBJ whole genome shotgun (WGS) entry which is preliminary data.</text>
</comment>
<dbReference type="PANTHER" id="PTHR42643:SF24">
    <property type="entry name" value="IONOTROPIC RECEPTOR 60A"/>
    <property type="match status" value="1"/>
</dbReference>
<comment type="subcellular location">
    <subcellularLocation>
        <location evidence="1">Cell membrane</location>
        <topology evidence="1">Multi-pass membrane protein</topology>
    </subcellularLocation>
</comment>
<dbReference type="EMBL" id="JAWZYT010001218">
    <property type="protein sequence ID" value="KAK4314478.1"/>
    <property type="molecule type" value="Genomic_DNA"/>
</dbReference>
<evidence type="ECO:0000256" key="1">
    <source>
        <dbReference type="ARBA" id="ARBA00004651"/>
    </source>
</evidence>
<dbReference type="PANTHER" id="PTHR42643">
    <property type="entry name" value="IONOTROPIC RECEPTOR 20A-RELATED"/>
    <property type="match status" value="1"/>
</dbReference>
<proteinExistence type="predicted"/>
<keyword evidence="6" id="KW-0675">Receptor</keyword>
<dbReference type="InterPro" id="IPR052192">
    <property type="entry name" value="Insect_Ionotropic_Sensory_Rcpt"/>
</dbReference>
<evidence type="ECO:0000256" key="7">
    <source>
        <dbReference type="ARBA" id="ARBA00023180"/>
    </source>
</evidence>
<evidence type="ECO:0000256" key="8">
    <source>
        <dbReference type="SAM" id="MobiDB-lite"/>
    </source>
</evidence>
<accession>A0AAE1U8K2</accession>
<keyword evidence="11" id="KW-1185">Reference proteome</keyword>
<evidence type="ECO:0000313" key="11">
    <source>
        <dbReference type="Proteomes" id="UP001292094"/>
    </source>
</evidence>
<evidence type="ECO:0000256" key="3">
    <source>
        <dbReference type="ARBA" id="ARBA00022692"/>
    </source>
</evidence>
<organism evidence="10 11">
    <name type="scientific">Petrolisthes manimaculis</name>
    <dbReference type="NCBI Taxonomy" id="1843537"/>
    <lineage>
        <taxon>Eukaryota</taxon>
        <taxon>Metazoa</taxon>
        <taxon>Ecdysozoa</taxon>
        <taxon>Arthropoda</taxon>
        <taxon>Crustacea</taxon>
        <taxon>Multicrustacea</taxon>
        <taxon>Malacostraca</taxon>
        <taxon>Eumalacostraca</taxon>
        <taxon>Eucarida</taxon>
        <taxon>Decapoda</taxon>
        <taxon>Pleocyemata</taxon>
        <taxon>Anomura</taxon>
        <taxon>Galatheoidea</taxon>
        <taxon>Porcellanidae</taxon>
        <taxon>Petrolisthes</taxon>
    </lineage>
</organism>
<evidence type="ECO:0000256" key="4">
    <source>
        <dbReference type="ARBA" id="ARBA00022989"/>
    </source>
</evidence>
<evidence type="ECO:0000256" key="5">
    <source>
        <dbReference type="ARBA" id="ARBA00023136"/>
    </source>
</evidence>
<evidence type="ECO:0000256" key="2">
    <source>
        <dbReference type="ARBA" id="ARBA00022475"/>
    </source>
</evidence>
<keyword evidence="3 9" id="KW-0812">Transmembrane</keyword>
<feature type="transmembrane region" description="Helical" evidence="9">
    <location>
        <begin position="193"/>
        <end position="215"/>
    </location>
</feature>
<sequence length="226" mass="25744">MQPYGVEFRNFFAKSDSPVFQKLAALIDFVPSVNIGQEEAVMKNQAHLENRRYQQLRIAERFTKKDGSVLLYIGRDSIMPGQAAWPLPHDAPYTPVINRGLMAVIEGGLYEKWNEDLLLTVQRKSRKKQQQQQMFKEKEEGETKIDGEGSEKEEGEIKEIEKEGSEVEETDIEGDIRNTEGFTALTITHLQGAFMLLVFGLLLSLMSFLIDLLPWPSYSSSVPLHH</sequence>
<feature type="region of interest" description="Disordered" evidence="8">
    <location>
        <begin position="129"/>
        <end position="171"/>
    </location>
</feature>
<dbReference type="GO" id="GO:0005886">
    <property type="term" value="C:plasma membrane"/>
    <property type="evidence" value="ECO:0007669"/>
    <property type="project" value="UniProtKB-SubCell"/>
</dbReference>
<evidence type="ECO:0000256" key="6">
    <source>
        <dbReference type="ARBA" id="ARBA00023170"/>
    </source>
</evidence>
<keyword evidence="2" id="KW-1003">Cell membrane</keyword>
<keyword evidence="4 9" id="KW-1133">Transmembrane helix</keyword>
<name>A0AAE1U8K2_9EUCA</name>
<evidence type="ECO:0000313" key="10">
    <source>
        <dbReference type="EMBL" id="KAK4314478.1"/>
    </source>
</evidence>
<reference evidence="10" key="1">
    <citation type="submission" date="2023-11" db="EMBL/GenBank/DDBJ databases">
        <title>Genome assemblies of two species of porcelain crab, Petrolisthes cinctipes and Petrolisthes manimaculis (Anomura: Porcellanidae).</title>
        <authorList>
            <person name="Angst P."/>
        </authorList>
    </citation>
    <scope>NUCLEOTIDE SEQUENCE</scope>
    <source>
        <strain evidence="10">PB745_02</strain>
        <tissue evidence="10">Gill</tissue>
    </source>
</reference>
<feature type="compositionally biased region" description="Basic and acidic residues" evidence="8">
    <location>
        <begin position="135"/>
        <end position="165"/>
    </location>
</feature>
<keyword evidence="7" id="KW-0325">Glycoprotein</keyword>
<dbReference type="Proteomes" id="UP001292094">
    <property type="component" value="Unassembled WGS sequence"/>
</dbReference>
<evidence type="ECO:0000256" key="9">
    <source>
        <dbReference type="SAM" id="Phobius"/>
    </source>
</evidence>
<keyword evidence="5 9" id="KW-0472">Membrane</keyword>